<sequence>MTEKAFDLGWGAEEEPDTAADTLTAVDSTRDAQRQQTQASLIADHVAAAVEEVRPGLDKIPDPVEPAGEGELTAEELERLELCNQGIALHKTAWFMAGKSLDTVATGRLFRQTPHKLEPDRFYNTIEEWAEVEKGISVSKCNQWRAAWPIGEVLMARDYDTNPGQVRELVPVRNAYGLNAAVAVYVLVADTWGKDKVTAKRLEETRKLMPGDLQLEDDEDPEVLAKTIKGVLLGELPASAPSIPPAVTQAVDRRAVDLANVFNRGRIPRSEVQLHLLQAFADEKDPTVFNAVLERMKAEERAAKKRK</sequence>
<accession>A0A2N8TKA6</accession>
<evidence type="ECO:0000313" key="1">
    <source>
        <dbReference type="EMBL" id="PNG19433.1"/>
    </source>
</evidence>
<name>A0A2N8TKA6_9ACTN</name>
<dbReference type="RefSeq" id="WP_102911427.1">
    <property type="nucleotide sequence ID" value="NZ_POUC01000218.1"/>
</dbReference>
<gene>
    <name evidence="1" type="ORF">C1J00_25745</name>
</gene>
<keyword evidence="2" id="KW-1185">Reference proteome</keyword>
<dbReference type="AlphaFoldDB" id="A0A2N8TKA6"/>
<organism evidence="1 2">
    <name type="scientific">Streptomyces cahuitamycinicus</name>
    <dbReference type="NCBI Taxonomy" id="2070367"/>
    <lineage>
        <taxon>Bacteria</taxon>
        <taxon>Bacillati</taxon>
        <taxon>Actinomycetota</taxon>
        <taxon>Actinomycetes</taxon>
        <taxon>Kitasatosporales</taxon>
        <taxon>Streptomycetaceae</taxon>
        <taxon>Streptomyces</taxon>
    </lineage>
</organism>
<comment type="caution">
    <text evidence="1">The sequence shown here is derived from an EMBL/GenBank/DDBJ whole genome shotgun (WGS) entry which is preliminary data.</text>
</comment>
<proteinExistence type="predicted"/>
<dbReference type="Proteomes" id="UP000235943">
    <property type="component" value="Unassembled WGS sequence"/>
</dbReference>
<protein>
    <submittedName>
        <fullName evidence="1">Uncharacterized protein</fullName>
    </submittedName>
</protein>
<dbReference type="EMBL" id="POUC01000218">
    <property type="protein sequence ID" value="PNG19433.1"/>
    <property type="molecule type" value="Genomic_DNA"/>
</dbReference>
<evidence type="ECO:0000313" key="2">
    <source>
        <dbReference type="Proteomes" id="UP000235943"/>
    </source>
</evidence>
<reference evidence="1 2" key="1">
    <citation type="submission" date="2018-01" db="EMBL/GenBank/DDBJ databases">
        <title>Draft genome sequence of Streptomyces sp. 13K301.</title>
        <authorList>
            <person name="Sahin N."/>
            <person name="Saygin H."/>
            <person name="Ay H."/>
        </authorList>
    </citation>
    <scope>NUCLEOTIDE SEQUENCE [LARGE SCALE GENOMIC DNA]</scope>
    <source>
        <strain evidence="1 2">13K301</strain>
    </source>
</reference>
<dbReference type="OrthoDB" id="3848213at2"/>